<feature type="signal peptide" evidence="1">
    <location>
        <begin position="1"/>
        <end position="22"/>
    </location>
</feature>
<dbReference type="Gene3D" id="3.90.10.10">
    <property type="entry name" value="Cytochrome C3"/>
    <property type="match status" value="1"/>
</dbReference>
<dbReference type="RefSeq" id="WP_267926363.1">
    <property type="nucleotide sequence ID" value="NZ_AP024233.1"/>
</dbReference>
<keyword evidence="1" id="KW-0732">Signal</keyword>
<dbReference type="AlphaFoldDB" id="A0A915XLD8"/>
<evidence type="ECO:0000313" key="3">
    <source>
        <dbReference type="EMBL" id="BCO09611.1"/>
    </source>
</evidence>
<dbReference type="SUPFAM" id="SSF48695">
    <property type="entry name" value="Multiheme cytochromes"/>
    <property type="match status" value="1"/>
</dbReference>
<dbReference type="Pfam" id="PF14522">
    <property type="entry name" value="Cytochrome_C7"/>
    <property type="match status" value="1"/>
</dbReference>
<dbReference type="KEGG" id="ddu:GF1_19870"/>
<dbReference type="Proteomes" id="UP001063350">
    <property type="component" value="Chromosome"/>
</dbReference>
<keyword evidence="4" id="KW-1185">Reference proteome</keyword>
<sequence>MKRQMFVTCCVMVFLAMMVWGASPGAAGDKSVNGHPELSEEEMYVACADCHQEATPDVYKEWYGSAHGIAMVKCYQCHGTFETFRLTPSREDCAVCHAKMLEKCPKDKDCWKCHSPHAFKTR</sequence>
<dbReference type="EMBL" id="AP024233">
    <property type="protein sequence ID" value="BCO09611.1"/>
    <property type="molecule type" value="Genomic_DNA"/>
</dbReference>
<feature type="domain" description="Cytochrome c7-like" evidence="2">
    <location>
        <begin position="44"/>
        <end position="97"/>
    </location>
</feature>
<reference evidence="3" key="1">
    <citation type="submission" date="2020-12" db="EMBL/GenBank/DDBJ databases">
        <title>Desulfobium dissulfuricans gen. nov., sp. nov., a novel mesophilic, sulfate-reducing bacterium isolated from a deep-sea hydrothermal vent.</title>
        <authorList>
            <person name="Hashimoto Y."/>
            <person name="Tame A."/>
            <person name="Sawayama S."/>
            <person name="Miyazaki J."/>
            <person name="Takai K."/>
            <person name="Nakagawa S."/>
        </authorList>
    </citation>
    <scope>NUCLEOTIDE SEQUENCE</scope>
    <source>
        <strain evidence="3">GF1</strain>
    </source>
</reference>
<accession>A0A915XLD8</accession>
<evidence type="ECO:0000313" key="4">
    <source>
        <dbReference type="Proteomes" id="UP001063350"/>
    </source>
</evidence>
<feature type="chain" id="PRO_5037800798" description="Cytochrome c7-like domain-containing protein" evidence="1">
    <location>
        <begin position="23"/>
        <end position="122"/>
    </location>
</feature>
<evidence type="ECO:0000256" key="1">
    <source>
        <dbReference type="SAM" id="SignalP"/>
    </source>
</evidence>
<evidence type="ECO:0000259" key="2">
    <source>
        <dbReference type="Pfam" id="PF14522"/>
    </source>
</evidence>
<dbReference type="InterPro" id="IPR036280">
    <property type="entry name" value="Multihaem_cyt_sf"/>
</dbReference>
<organism evidence="3 4">
    <name type="scientific">Desulfolithobacter dissulfuricans</name>
    <dbReference type="NCBI Taxonomy" id="2795293"/>
    <lineage>
        <taxon>Bacteria</taxon>
        <taxon>Pseudomonadati</taxon>
        <taxon>Thermodesulfobacteriota</taxon>
        <taxon>Desulfobulbia</taxon>
        <taxon>Desulfobulbales</taxon>
        <taxon>Desulfobulbaceae</taxon>
        <taxon>Desulfolithobacter</taxon>
    </lineage>
</organism>
<name>A0A915XLD8_9BACT</name>
<protein>
    <recommendedName>
        <fullName evidence="2">Cytochrome c7-like domain-containing protein</fullName>
    </recommendedName>
</protein>
<gene>
    <name evidence="3" type="ORF">GF1_19870</name>
</gene>
<dbReference type="InterPro" id="IPR029467">
    <property type="entry name" value="Cyt_c7-like"/>
</dbReference>
<proteinExistence type="predicted"/>